<dbReference type="Pfam" id="PF03938">
    <property type="entry name" value="OmpH"/>
    <property type="match status" value="1"/>
</dbReference>
<keyword evidence="3" id="KW-0175">Coiled coil</keyword>
<comment type="similarity">
    <text evidence="1">Belongs to the Skp family.</text>
</comment>
<evidence type="ECO:0000313" key="5">
    <source>
        <dbReference type="EMBL" id="QQD24634.1"/>
    </source>
</evidence>
<dbReference type="InterPro" id="IPR005632">
    <property type="entry name" value="Chaperone_Skp"/>
</dbReference>
<evidence type="ECO:0000256" key="2">
    <source>
        <dbReference type="ARBA" id="ARBA00022729"/>
    </source>
</evidence>
<keyword evidence="6" id="KW-1185">Reference proteome</keyword>
<dbReference type="PANTHER" id="PTHR35089:SF1">
    <property type="entry name" value="CHAPERONE PROTEIN SKP"/>
    <property type="match status" value="1"/>
</dbReference>
<evidence type="ECO:0000313" key="6">
    <source>
        <dbReference type="Proteomes" id="UP000596074"/>
    </source>
</evidence>
<dbReference type="KEGG" id="vcw:GJQ55_09240"/>
<dbReference type="GO" id="GO:0005829">
    <property type="term" value="C:cytosol"/>
    <property type="evidence" value="ECO:0007669"/>
    <property type="project" value="TreeGrafter"/>
</dbReference>
<dbReference type="SMART" id="SM00935">
    <property type="entry name" value="OmpH"/>
    <property type="match status" value="1"/>
</dbReference>
<name>A0A9X7V2W7_9GAMM</name>
<sequence>MRFMIAMLAALFMQAAVAEAGKVGVVDMERALFLSEAAKTSIRQFEKDNQGELDKLKGIEAELVKMKEQIEKEGDVMSNDDRRKLANSYEEKSTEFKFYARKLQQLEQTWKRDFFQTQLPDLERHLKAIIDEGGYDVVLQAGAVIYTAPTADLTKQLLDRLNSKK</sequence>
<accession>A0A9X7V2W7</accession>
<proteinExistence type="inferred from homology"/>
<dbReference type="GO" id="GO:0051082">
    <property type="term" value="F:unfolded protein binding"/>
    <property type="evidence" value="ECO:0007669"/>
    <property type="project" value="InterPro"/>
</dbReference>
<dbReference type="RefSeq" id="WP_228344693.1">
    <property type="nucleotide sequence ID" value="NZ_CP046056.1"/>
</dbReference>
<dbReference type="InterPro" id="IPR024930">
    <property type="entry name" value="Skp_dom_sf"/>
</dbReference>
<gene>
    <name evidence="5" type="ORF">GJQ55_09240</name>
</gene>
<protein>
    <submittedName>
        <fullName evidence="5">OmpH family outer membrane protein</fullName>
    </submittedName>
</protein>
<feature type="coiled-coil region" evidence="3">
    <location>
        <begin position="42"/>
        <end position="109"/>
    </location>
</feature>
<feature type="signal peptide" evidence="4">
    <location>
        <begin position="1"/>
        <end position="18"/>
    </location>
</feature>
<dbReference type="GO" id="GO:0050821">
    <property type="term" value="P:protein stabilization"/>
    <property type="evidence" value="ECO:0007669"/>
    <property type="project" value="TreeGrafter"/>
</dbReference>
<dbReference type="SUPFAM" id="SSF111384">
    <property type="entry name" value="OmpH-like"/>
    <property type="match status" value="1"/>
</dbReference>
<dbReference type="Proteomes" id="UP000596074">
    <property type="component" value="Chromosome"/>
</dbReference>
<reference evidence="5 6" key="1">
    <citation type="submission" date="2019-11" db="EMBL/GenBank/DDBJ databases">
        <title>Venatorbacter sp. nov. a predator of Campylobacter and other Gram-negative bacteria.</title>
        <authorList>
            <person name="Saeedi A."/>
            <person name="Cummings N.J."/>
            <person name="Connerton I.F."/>
            <person name="Connerton P.L."/>
        </authorList>
    </citation>
    <scope>NUCLEOTIDE SEQUENCE [LARGE SCALE GENOMIC DNA]</scope>
    <source>
        <strain evidence="5">XL5</strain>
    </source>
</reference>
<organism evidence="5 6">
    <name type="scientific">Venatoribacter cucullus</name>
    <dbReference type="NCBI Taxonomy" id="2661630"/>
    <lineage>
        <taxon>Bacteria</taxon>
        <taxon>Pseudomonadati</taxon>
        <taxon>Pseudomonadota</taxon>
        <taxon>Gammaproteobacteria</taxon>
        <taxon>Oceanospirillales</taxon>
        <taxon>Oceanospirillaceae</taxon>
        <taxon>Venatoribacter</taxon>
    </lineage>
</organism>
<evidence type="ECO:0000256" key="3">
    <source>
        <dbReference type="SAM" id="Coils"/>
    </source>
</evidence>
<feature type="chain" id="PRO_5040788064" evidence="4">
    <location>
        <begin position="19"/>
        <end position="165"/>
    </location>
</feature>
<dbReference type="Gene3D" id="3.30.910.20">
    <property type="entry name" value="Skp domain"/>
    <property type="match status" value="1"/>
</dbReference>
<dbReference type="EMBL" id="CP046056">
    <property type="protein sequence ID" value="QQD24634.1"/>
    <property type="molecule type" value="Genomic_DNA"/>
</dbReference>
<dbReference type="AlphaFoldDB" id="A0A9X7V2W7"/>
<dbReference type="PANTHER" id="PTHR35089">
    <property type="entry name" value="CHAPERONE PROTEIN SKP"/>
    <property type="match status" value="1"/>
</dbReference>
<keyword evidence="2 4" id="KW-0732">Signal</keyword>
<evidence type="ECO:0000256" key="4">
    <source>
        <dbReference type="SAM" id="SignalP"/>
    </source>
</evidence>
<evidence type="ECO:0000256" key="1">
    <source>
        <dbReference type="ARBA" id="ARBA00009091"/>
    </source>
</evidence>